<reference evidence="3 4" key="1">
    <citation type="submission" date="2017-03" db="EMBL/GenBank/DDBJ databases">
        <title>Genomes of endolithic fungi from Antarctica.</title>
        <authorList>
            <person name="Coleine C."/>
            <person name="Masonjones S."/>
            <person name="Stajich J.E."/>
        </authorList>
    </citation>
    <scope>NUCLEOTIDE SEQUENCE [LARGE SCALE GENOMIC DNA]</scope>
    <source>
        <strain evidence="3 4">CCFEE 6315</strain>
    </source>
</reference>
<feature type="compositionally biased region" description="Basic and acidic residues" evidence="2">
    <location>
        <begin position="64"/>
        <end position="86"/>
    </location>
</feature>
<keyword evidence="4" id="KW-1185">Reference proteome</keyword>
<evidence type="ECO:0000313" key="3">
    <source>
        <dbReference type="EMBL" id="TKA32716.1"/>
    </source>
</evidence>
<organism evidence="3 4">
    <name type="scientific">Salinomyces thailandicus</name>
    <dbReference type="NCBI Taxonomy" id="706561"/>
    <lineage>
        <taxon>Eukaryota</taxon>
        <taxon>Fungi</taxon>
        <taxon>Dikarya</taxon>
        <taxon>Ascomycota</taxon>
        <taxon>Pezizomycotina</taxon>
        <taxon>Dothideomycetes</taxon>
        <taxon>Dothideomycetidae</taxon>
        <taxon>Mycosphaerellales</taxon>
        <taxon>Teratosphaeriaceae</taxon>
        <taxon>Salinomyces</taxon>
    </lineage>
</organism>
<proteinExistence type="predicted"/>
<evidence type="ECO:0000256" key="1">
    <source>
        <dbReference type="SAM" id="Coils"/>
    </source>
</evidence>
<name>A0A4U0UDW0_9PEZI</name>
<dbReference type="Proteomes" id="UP000308549">
    <property type="component" value="Unassembled WGS sequence"/>
</dbReference>
<feature type="compositionally biased region" description="Polar residues" evidence="2">
    <location>
        <begin position="30"/>
        <end position="44"/>
    </location>
</feature>
<sequence length="502" mass="55862">MTQNAVSEADEVAAADWLDEHPASLATRPEANNVSEGSPSTPSQVAEVEGDVGYTTVATPETPESVRDIQADDDDMKLRNVSKGEVDESGSPEVVSSRDSVRSKGSKIANLRAAFEKSSPVDGTSRSRFGRSMERMRDRSAEREREYWREISRLRGERDKEQELRQTIEERYKKLEDKFQVLEAELEEQAQTHMNGNAHQNNSDDHVERYHEQHSAGTKSEDVSTLQQQLADLKKNISTLTRVDSHVTDSTFAQDMGVLHHELQNWIVCNFRRMKMPSSTDELCFRLEGTADFGRVALLQQIFRTFDPAAKLAFFQSAAVVFLMDVFEADFLFGMSGKQQWCAELLQAASSMRDVLDLPGYNKWRAATVDSLRQSDALQTLVRTAVENVATSICGCLCKVTGIDIGPAGKASLINIIKRAVSLAHLFTVQQAHYEFEFPRPGSALDPEMMEESAEDGDALTSPVISCTTFPAVIKFGDEDGNNLHLRNAIVKAKVLCRDAKS</sequence>
<keyword evidence="1" id="KW-0175">Coiled coil</keyword>
<feature type="region of interest" description="Disordered" evidence="2">
    <location>
        <begin position="1"/>
        <end position="137"/>
    </location>
</feature>
<comment type="caution">
    <text evidence="3">The sequence shown here is derived from an EMBL/GenBank/DDBJ whole genome shotgun (WGS) entry which is preliminary data.</text>
</comment>
<accession>A0A4U0UDW0</accession>
<gene>
    <name evidence="3" type="ORF">B0A50_00941</name>
</gene>
<dbReference type="AlphaFoldDB" id="A0A4U0UDW0"/>
<protein>
    <submittedName>
        <fullName evidence="3">Uncharacterized protein</fullName>
    </submittedName>
</protein>
<dbReference type="EMBL" id="NAJL01000004">
    <property type="protein sequence ID" value="TKA32716.1"/>
    <property type="molecule type" value="Genomic_DNA"/>
</dbReference>
<feature type="coiled-coil region" evidence="1">
    <location>
        <begin position="151"/>
        <end position="192"/>
    </location>
</feature>
<evidence type="ECO:0000313" key="4">
    <source>
        <dbReference type="Proteomes" id="UP000308549"/>
    </source>
</evidence>
<evidence type="ECO:0000256" key="2">
    <source>
        <dbReference type="SAM" id="MobiDB-lite"/>
    </source>
</evidence>
<dbReference type="OrthoDB" id="5328813at2759"/>